<feature type="domain" description="Homeobox" evidence="9">
    <location>
        <begin position="100"/>
        <end position="160"/>
    </location>
</feature>
<dbReference type="PANTHER" id="PTHR24335">
    <property type="entry name" value="MOTOR NEURON AND PANCREAS HOMEOBOX PROTEIN"/>
    <property type="match status" value="1"/>
</dbReference>
<dbReference type="InterPro" id="IPR042768">
    <property type="entry name" value="MNX1/Ceh-12"/>
</dbReference>
<evidence type="ECO:0000313" key="10">
    <source>
        <dbReference type="EMBL" id="CAD5205444.1"/>
    </source>
</evidence>
<protein>
    <recommendedName>
        <fullName evidence="9">Homeobox domain-containing protein</fullName>
    </recommendedName>
</protein>
<keyword evidence="3 6" id="KW-0238">DNA-binding</keyword>
<feature type="compositionally biased region" description="Basic and acidic residues" evidence="8">
    <location>
        <begin position="167"/>
        <end position="181"/>
    </location>
</feature>
<dbReference type="PANTHER" id="PTHR24335:SF4">
    <property type="entry name" value="EXTRA-EXTRA"/>
    <property type="match status" value="1"/>
</dbReference>
<comment type="caution">
    <text evidence="10">The sequence shown here is derived from an EMBL/GenBank/DDBJ whole genome shotgun (WGS) entry which is preliminary data.</text>
</comment>
<evidence type="ECO:0000256" key="8">
    <source>
        <dbReference type="SAM" id="MobiDB-lite"/>
    </source>
</evidence>
<dbReference type="OrthoDB" id="6159439at2759"/>
<dbReference type="GO" id="GO:0000981">
    <property type="term" value="F:DNA-binding transcription factor activity, RNA polymerase II-specific"/>
    <property type="evidence" value="ECO:0007669"/>
    <property type="project" value="InterPro"/>
</dbReference>
<dbReference type="CDD" id="cd00086">
    <property type="entry name" value="homeodomain"/>
    <property type="match status" value="1"/>
</dbReference>
<feature type="DNA-binding region" description="Homeobox" evidence="6">
    <location>
        <begin position="102"/>
        <end position="161"/>
    </location>
</feature>
<dbReference type="SUPFAM" id="SSF46689">
    <property type="entry name" value="Homeodomain-like"/>
    <property type="match status" value="1"/>
</dbReference>
<keyword evidence="11" id="KW-1185">Reference proteome</keyword>
<proteinExistence type="predicted"/>
<dbReference type="InterPro" id="IPR020479">
    <property type="entry name" value="HD_metazoa"/>
</dbReference>
<evidence type="ECO:0000256" key="3">
    <source>
        <dbReference type="ARBA" id="ARBA00023125"/>
    </source>
</evidence>
<feature type="region of interest" description="Disordered" evidence="8">
    <location>
        <begin position="157"/>
        <end position="181"/>
    </location>
</feature>
<comment type="subcellular location">
    <subcellularLocation>
        <location evidence="1 6 7">Nucleus</location>
    </subcellularLocation>
</comment>
<accession>A0A811JQ66</accession>
<dbReference type="GO" id="GO:0005634">
    <property type="term" value="C:nucleus"/>
    <property type="evidence" value="ECO:0007669"/>
    <property type="project" value="UniProtKB-SubCell"/>
</dbReference>
<keyword evidence="2" id="KW-0217">Developmental protein</keyword>
<evidence type="ECO:0000256" key="1">
    <source>
        <dbReference type="ARBA" id="ARBA00004123"/>
    </source>
</evidence>
<dbReference type="InterPro" id="IPR009057">
    <property type="entry name" value="Homeodomain-like_sf"/>
</dbReference>
<sequence>MFSSIECLADCKKSTVEREEQIAEPEATPTNFCLDYQTPSPSNNQALIPQTSADLQQFAQSFTDPTTQLLNASLLSNSSLLQSGMLYNPLLTLWSWQNLGRIRRPRTTFTSEQLMELERQYSETKYLSRPLRYKLARELNLTETQIKIWFQNRRMKNKRTQNASGYGKKEDEEGESERKEE</sequence>
<dbReference type="EMBL" id="CAJFCW020000001">
    <property type="protein sequence ID" value="CAG9077438.1"/>
    <property type="molecule type" value="Genomic_DNA"/>
</dbReference>
<evidence type="ECO:0000256" key="7">
    <source>
        <dbReference type="RuleBase" id="RU000682"/>
    </source>
</evidence>
<reference evidence="10" key="1">
    <citation type="submission" date="2020-09" db="EMBL/GenBank/DDBJ databases">
        <authorList>
            <person name="Kikuchi T."/>
        </authorList>
    </citation>
    <scope>NUCLEOTIDE SEQUENCE</scope>
    <source>
        <strain evidence="10">SH1</strain>
    </source>
</reference>
<name>A0A811JQ66_9BILA</name>
<dbReference type="InterPro" id="IPR017970">
    <property type="entry name" value="Homeobox_CS"/>
</dbReference>
<keyword evidence="4 6" id="KW-0371">Homeobox</keyword>
<evidence type="ECO:0000256" key="2">
    <source>
        <dbReference type="ARBA" id="ARBA00022473"/>
    </source>
</evidence>
<dbReference type="GO" id="GO:0048663">
    <property type="term" value="P:neuron fate commitment"/>
    <property type="evidence" value="ECO:0007669"/>
    <property type="project" value="UniProtKB-ARBA"/>
</dbReference>
<dbReference type="InterPro" id="IPR001356">
    <property type="entry name" value="HD"/>
</dbReference>
<dbReference type="PRINTS" id="PR00024">
    <property type="entry name" value="HOMEOBOX"/>
</dbReference>
<keyword evidence="5 6" id="KW-0539">Nucleus</keyword>
<dbReference type="SMART" id="SM00389">
    <property type="entry name" value="HOX"/>
    <property type="match status" value="1"/>
</dbReference>
<dbReference type="Proteomes" id="UP000783686">
    <property type="component" value="Unassembled WGS sequence"/>
</dbReference>
<dbReference type="AlphaFoldDB" id="A0A811JQ66"/>
<dbReference type="GO" id="GO:0048812">
    <property type="term" value="P:neuron projection morphogenesis"/>
    <property type="evidence" value="ECO:0007669"/>
    <property type="project" value="TreeGrafter"/>
</dbReference>
<evidence type="ECO:0000259" key="9">
    <source>
        <dbReference type="PROSITE" id="PS50071"/>
    </source>
</evidence>
<dbReference type="EMBL" id="CAJFDH010000001">
    <property type="protein sequence ID" value="CAD5205444.1"/>
    <property type="molecule type" value="Genomic_DNA"/>
</dbReference>
<dbReference type="GO" id="GO:1990837">
    <property type="term" value="F:sequence-specific double-stranded DNA binding"/>
    <property type="evidence" value="ECO:0007669"/>
    <property type="project" value="TreeGrafter"/>
</dbReference>
<dbReference type="Pfam" id="PF00046">
    <property type="entry name" value="Homeodomain"/>
    <property type="match status" value="1"/>
</dbReference>
<dbReference type="Gene3D" id="1.10.10.60">
    <property type="entry name" value="Homeodomain-like"/>
    <property type="match status" value="1"/>
</dbReference>
<evidence type="ECO:0000256" key="5">
    <source>
        <dbReference type="ARBA" id="ARBA00023242"/>
    </source>
</evidence>
<organism evidence="10 11">
    <name type="scientific">Bursaphelenchus okinawaensis</name>
    <dbReference type="NCBI Taxonomy" id="465554"/>
    <lineage>
        <taxon>Eukaryota</taxon>
        <taxon>Metazoa</taxon>
        <taxon>Ecdysozoa</taxon>
        <taxon>Nematoda</taxon>
        <taxon>Chromadorea</taxon>
        <taxon>Rhabditida</taxon>
        <taxon>Tylenchina</taxon>
        <taxon>Tylenchomorpha</taxon>
        <taxon>Aphelenchoidea</taxon>
        <taxon>Aphelenchoididae</taxon>
        <taxon>Bursaphelenchus</taxon>
    </lineage>
</organism>
<gene>
    <name evidence="10" type="ORF">BOKJ2_LOCUS128</name>
</gene>
<dbReference type="GO" id="GO:0007417">
    <property type="term" value="P:central nervous system development"/>
    <property type="evidence" value="ECO:0007669"/>
    <property type="project" value="TreeGrafter"/>
</dbReference>
<evidence type="ECO:0000313" key="11">
    <source>
        <dbReference type="Proteomes" id="UP000614601"/>
    </source>
</evidence>
<dbReference type="PROSITE" id="PS50071">
    <property type="entry name" value="HOMEOBOX_2"/>
    <property type="match status" value="1"/>
</dbReference>
<evidence type="ECO:0000256" key="6">
    <source>
        <dbReference type="PROSITE-ProRule" id="PRU00108"/>
    </source>
</evidence>
<evidence type="ECO:0000256" key="4">
    <source>
        <dbReference type="ARBA" id="ARBA00023155"/>
    </source>
</evidence>
<dbReference type="Proteomes" id="UP000614601">
    <property type="component" value="Unassembled WGS sequence"/>
</dbReference>
<dbReference type="PROSITE" id="PS00027">
    <property type="entry name" value="HOMEOBOX_1"/>
    <property type="match status" value="1"/>
</dbReference>
<dbReference type="FunFam" id="1.10.10.60:FF:000417">
    <property type="entry name" value="Even-skipped homeobox 1"/>
    <property type="match status" value="1"/>
</dbReference>